<keyword evidence="4" id="KW-0732">Signal</keyword>
<feature type="chain" id="PRO_5046299735" description="O-GlcNAc transferase C-terminal domain-containing protein" evidence="4">
    <location>
        <begin position="18"/>
        <end position="750"/>
    </location>
</feature>
<gene>
    <name evidence="5" type="ORF">TeGR_g12812</name>
</gene>
<feature type="signal peptide" evidence="4">
    <location>
        <begin position="1"/>
        <end position="17"/>
    </location>
</feature>
<keyword evidence="2" id="KW-0328">Glycosyltransferase</keyword>
<evidence type="ECO:0000313" key="5">
    <source>
        <dbReference type="EMBL" id="GMI50409.1"/>
    </source>
</evidence>
<dbReference type="EMBL" id="BRYB01006503">
    <property type="protein sequence ID" value="GMI50409.1"/>
    <property type="molecule type" value="Genomic_DNA"/>
</dbReference>
<proteinExistence type="predicted"/>
<dbReference type="Gene3D" id="3.40.50.2000">
    <property type="entry name" value="Glycogen Phosphorylase B"/>
    <property type="match status" value="1"/>
</dbReference>
<accession>A0ABQ6N8N1</accession>
<evidence type="ECO:0000256" key="1">
    <source>
        <dbReference type="ARBA" id="ARBA00004922"/>
    </source>
</evidence>
<comment type="pathway">
    <text evidence="1">Protein modification; protein glycosylation.</text>
</comment>
<organism evidence="5 6">
    <name type="scientific">Tetraparma gracilis</name>
    <dbReference type="NCBI Taxonomy" id="2962635"/>
    <lineage>
        <taxon>Eukaryota</taxon>
        <taxon>Sar</taxon>
        <taxon>Stramenopiles</taxon>
        <taxon>Ochrophyta</taxon>
        <taxon>Bolidophyceae</taxon>
        <taxon>Parmales</taxon>
        <taxon>Triparmaceae</taxon>
        <taxon>Tetraparma</taxon>
    </lineage>
</organism>
<dbReference type="PANTHER" id="PTHR44835:SF1">
    <property type="entry name" value="PROTEIN O-GLCNAC TRANSFERASE"/>
    <property type="match status" value="1"/>
</dbReference>
<evidence type="ECO:0000313" key="6">
    <source>
        <dbReference type="Proteomes" id="UP001165060"/>
    </source>
</evidence>
<name>A0ABQ6N8N1_9STRA</name>
<keyword evidence="6" id="KW-1185">Reference proteome</keyword>
<evidence type="ECO:0000256" key="3">
    <source>
        <dbReference type="ARBA" id="ARBA00022679"/>
    </source>
</evidence>
<dbReference type="Gene3D" id="3.40.50.11380">
    <property type="match status" value="1"/>
</dbReference>
<evidence type="ECO:0008006" key="7">
    <source>
        <dbReference type="Google" id="ProtNLM"/>
    </source>
</evidence>
<keyword evidence="3" id="KW-0808">Transferase</keyword>
<evidence type="ECO:0000256" key="4">
    <source>
        <dbReference type="SAM" id="SignalP"/>
    </source>
</evidence>
<evidence type="ECO:0000256" key="2">
    <source>
        <dbReference type="ARBA" id="ARBA00022676"/>
    </source>
</evidence>
<dbReference type="InterPro" id="IPR051939">
    <property type="entry name" value="Glycosyltr_41/O-GlcNAc_trsf"/>
</dbReference>
<sequence length="750" mass="81346">MVSCLFTFAALCPTSHPACFPLPPSTTPHPPLPPNPCSTVLVDLLHSPDHFSSLIDPRTDPSLSLSHIFHAVAADTPIPLTFLHAPPPSSLPPPPPDPFLSLLSCDPSSPTHTSCHVQTVHFLCASLYASFSESFTLDPHSRPAALSAVSSLSSSLLPLSYLSPSSPLCPTFQHRAHSNLGSLLYNSLSDPLPAISAMQDAVNAALHSWGTLPQLGLEDVLNPLLNLLTTAAQHGVATEEQTGLIWETVQACMRDADAESTPLMGELRMIEAAALSPWIASSLSEIDEHYSQILGKLRGLRSLPSPGGLPGDMGKASPFYPLFYQSLDPGKVVELVAELSLTYEHMFPDLRYISPSLSAPSSDPPQPSERIRLGVVGHNLVSDHSLGIHIRGVLDNLPPHFDVTIMHLSPGAGAGAGSTKFLGRPSDRIVHMDKGMHELVGNREWIGRQAFDVLLYPEVGMDTMTYFLTFSRLAPVQIATWCMPVSMHTDIDYYVTAERLGSGAREGSGEFREQPVLFSESPPWYFYREDAFPPLESPSSGDSEVEAMFNALHAAGRRIYFIPQAPIKIHPEMDALLSSLLEKDEDGIIVALSSELWKDAIEARMRAVDAGRGRVRMLVNIPDRNLFRTALGMADVVLDTFPWNGWTTTLQCVAAGVPVVTMGGGREERGAFGEMILEEVLGDGGGGLVAGSSREYVDIAVQVARREGRWEGIGTLLLARASEENLLYEVDRGTELWTAFLERAVRAARA</sequence>
<dbReference type="PANTHER" id="PTHR44835">
    <property type="entry name" value="UDP-N-ACETYLGLUCOSAMINE--PEPTIDE N-ACETYLGLUCOSAMINYLTRANSFERASE SPINDLY-RELATED"/>
    <property type="match status" value="1"/>
</dbReference>
<reference evidence="5 6" key="1">
    <citation type="journal article" date="2023" name="Commun. Biol.">
        <title>Genome analysis of Parmales, the sister group of diatoms, reveals the evolutionary specialization of diatoms from phago-mixotrophs to photoautotrophs.</title>
        <authorList>
            <person name="Ban H."/>
            <person name="Sato S."/>
            <person name="Yoshikawa S."/>
            <person name="Yamada K."/>
            <person name="Nakamura Y."/>
            <person name="Ichinomiya M."/>
            <person name="Sato N."/>
            <person name="Blanc-Mathieu R."/>
            <person name="Endo H."/>
            <person name="Kuwata A."/>
            <person name="Ogata H."/>
        </authorList>
    </citation>
    <scope>NUCLEOTIDE SEQUENCE [LARGE SCALE GENOMIC DNA]</scope>
</reference>
<protein>
    <recommendedName>
        <fullName evidence="7">O-GlcNAc transferase C-terminal domain-containing protein</fullName>
    </recommendedName>
</protein>
<dbReference type="Proteomes" id="UP001165060">
    <property type="component" value="Unassembled WGS sequence"/>
</dbReference>
<comment type="caution">
    <text evidence="5">The sequence shown here is derived from an EMBL/GenBank/DDBJ whole genome shotgun (WGS) entry which is preliminary data.</text>
</comment>